<dbReference type="EMBL" id="LLXH01004789">
    <property type="protein sequence ID" value="PKC53024.1"/>
    <property type="molecule type" value="Genomic_DNA"/>
</dbReference>
<organism evidence="2 3">
    <name type="scientific">Rhizophagus irregularis</name>
    <dbReference type="NCBI Taxonomy" id="588596"/>
    <lineage>
        <taxon>Eukaryota</taxon>
        <taxon>Fungi</taxon>
        <taxon>Fungi incertae sedis</taxon>
        <taxon>Mucoromycota</taxon>
        <taxon>Glomeromycotina</taxon>
        <taxon>Glomeromycetes</taxon>
        <taxon>Glomerales</taxon>
        <taxon>Glomeraceae</taxon>
        <taxon>Rhizophagus</taxon>
    </lineage>
</organism>
<feature type="compositionally biased region" description="Basic and acidic residues" evidence="1">
    <location>
        <begin position="18"/>
        <end position="32"/>
    </location>
</feature>
<name>A0A2N0QPP1_9GLOM</name>
<sequence>MNPMVGYKNNNKEGNLQEELKEAGNRMDDREIPSGTTGYTPEWTEQNNVHKDSQNWDNPIGPENYNYGHRPMTKNGRFYKPMFTKEGKVFYPGMRQDESGEWARTKPSGTGKPRVYGPRLTDEIPPYDIVGDVKNCRANITYGQLINENTKYHKQLREGTYKPRSVNERN</sequence>
<feature type="region of interest" description="Disordered" evidence="1">
    <location>
        <begin position="151"/>
        <end position="170"/>
    </location>
</feature>
<evidence type="ECO:0000313" key="2">
    <source>
        <dbReference type="EMBL" id="PKC53024.1"/>
    </source>
</evidence>
<accession>A0A2N0QPP1</accession>
<evidence type="ECO:0000313" key="3">
    <source>
        <dbReference type="Proteomes" id="UP000232688"/>
    </source>
</evidence>
<dbReference type="VEuPathDB" id="FungiDB:RhiirFUN_025283"/>
<gene>
    <name evidence="2" type="ORF">RhiirA1_480191</name>
</gene>
<feature type="compositionally biased region" description="Basic and acidic residues" evidence="1">
    <location>
        <begin position="155"/>
        <end position="170"/>
    </location>
</feature>
<dbReference type="Proteomes" id="UP000232688">
    <property type="component" value="Unassembled WGS sequence"/>
</dbReference>
<dbReference type="VEuPathDB" id="FungiDB:FUN_010858"/>
<reference evidence="2 3" key="2">
    <citation type="submission" date="2017-10" db="EMBL/GenBank/DDBJ databases">
        <title>Genome analyses suggest a sexual origin of heterokaryosis in a supposedly ancient asexual fungus.</title>
        <authorList>
            <person name="Corradi N."/>
            <person name="Sedzielewska K."/>
            <person name="Noel J."/>
            <person name="Charron P."/>
            <person name="Farinelli L."/>
            <person name="Marton T."/>
            <person name="Kruger M."/>
            <person name="Pelin A."/>
            <person name="Brachmann A."/>
            <person name="Corradi N."/>
        </authorList>
    </citation>
    <scope>NUCLEOTIDE SEQUENCE [LARGE SCALE GENOMIC DNA]</scope>
    <source>
        <strain evidence="2 3">A1</strain>
    </source>
</reference>
<evidence type="ECO:0000256" key="1">
    <source>
        <dbReference type="SAM" id="MobiDB-lite"/>
    </source>
</evidence>
<dbReference type="AlphaFoldDB" id="A0A2N0QPP1"/>
<protein>
    <submittedName>
        <fullName evidence="2">Uncharacterized protein</fullName>
    </submittedName>
</protein>
<feature type="compositionally biased region" description="Polar residues" evidence="1">
    <location>
        <begin position="34"/>
        <end position="47"/>
    </location>
</feature>
<proteinExistence type="predicted"/>
<feature type="region of interest" description="Disordered" evidence="1">
    <location>
        <begin position="1"/>
        <end position="72"/>
    </location>
</feature>
<comment type="caution">
    <text evidence="2">The sequence shown here is derived from an EMBL/GenBank/DDBJ whole genome shotgun (WGS) entry which is preliminary data.</text>
</comment>
<reference evidence="2 3" key="1">
    <citation type="submission" date="2017-10" db="EMBL/GenBank/DDBJ databases">
        <title>Extensive intraspecific genome diversity in a model arbuscular mycorrhizal fungus.</title>
        <authorList>
            <person name="Chen E.C.H."/>
            <person name="Morin E."/>
            <person name="Baudet D."/>
            <person name="Noel J."/>
            <person name="Ndikumana S."/>
            <person name="Charron P."/>
            <person name="St-Onge C."/>
            <person name="Giorgi J."/>
            <person name="Grigoriev I.V."/>
            <person name="Roux C."/>
            <person name="Martin F.M."/>
            <person name="Corradi N."/>
        </authorList>
    </citation>
    <scope>NUCLEOTIDE SEQUENCE [LARGE SCALE GENOMIC DNA]</scope>
    <source>
        <strain evidence="2 3">A1</strain>
    </source>
</reference>
<dbReference type="VEuPathDB" id="FungiDB:RhiirA1_480191"/>